<feature type="transmembrane region" description="Helical" evidence="7">
    <location>
        <begin position="91"/>
        <end position="109"/>
    </location>
</feature>
<dbReference type="GO" id="GO:0005351">
    <property type="term" value="F:carbohydrate:proton symporter activity"/>
    <property type="evidence" value="ECO:0007669"/>
    <property type="project" value="TreeGrafter"/>
</dbReference>
<keyword evidence="5 7" id="KW-1133">Transmembrane helix</keyword>
<dbReference type="InterPro" id="IPR003663">
    <property type="entry name" value="Sugar/inositol_transpt"/>
</dbReference>
<feature type="transmembrane region" description="Helical" evidence="7">
    <location>
        <begin position="158"/>
        <end position="177"/>
    </location>
</feature>
<gene>
    <name evidence="9" type="ORF">N0V84_008159</name>
</gene>
<evidence type="ECO:0000313" key="10">
    <source>
        <dbReference type="Proteomes" id="UP001140502"/>
    </source>
</evidence>
<evidence type="ECO:0000256" key="2">
    <source>
        <dbReference type="ARBA" id="ARBA00010992"/>
    </source>
</evidence>
<reference evidence="9" key="1">
    <citation type="submission" date="2022-10" db="EMBL/GenBank/DDBJ databases">
        <title>Tapping the CABI collections for fungal endophytes: first genome assemblies for Collariella, Neodidymelliopsis, Ascochyta clinopodiicola, Didymella pomorum, Didymosphaeria variabile, Neocosmospora piperis and Neocucurbitaria cava.</title>
        <authorList>
            <person name="Hill R."/>
        </authorList>
    </citation>
    <scope>NUCLEOTIDE SEQUENCE</scope>
    <source>
        <strain evidence="9">IMI 366586</strain>
    </source>
</reference>
<dbReference type="Pfam" id="PF00083">
    <property type="entry name" value="Sugar_tr"/>
    <property type="match status" value="1"/>
</dbReference>
<proteinExistence type="inferred from homology"/>
<feature type="transmembrane region" description="Helical" evidence="7">
    <location>
        <begin position="354"/>
        <end position="373"/>
    </location>
</feature>
<feature type="transmembrane region" description="Helical" evidence="7">
    <location>
        <begin position="60"/>
        <end position="79"/>
    </location>
</feature>
<comment type="caution">
    <text evidence="9">The sequence shown here is derived from an EMBL/GenBank/DDBJ whole genome shotgun (WGS) entry which is preliminary data.</text>
</comment>
<evidence type="ECO:0000256" key="4">
    <source>
        <dbReference type="ARBA" id="ARBA00022692"/>
    </source>
</evidence>
<dbReference type="InterPro" id="IPR036259">
    <property type="entry name" value="MFS_trans_sf"/>
</dbReference>
<dbReference type="InterPro" id="IPR005828">
    <property type="entry name" value="MFS_sugar_transport-like"/>
</dbReference>
<evidence type="ECO:0000313" key="9">
    <source>
        <dbReference type="EMBL" id="KAJ4315825.1"/>
    </source>
</evidence>
<dbReference type="FunFam" id="1.20.1250.20:FF:000134">
    <property type="entry name" value="MFS sugar transporter protein"/>
    <property type="match status" value="1"/>
</dbReference>
<dbReference type="SUPFAM" id="SSF103473">
    <property type="entry name" value="MFS general substrate transporter"/>
    <property type="match status" value="1"/>
</dbReference>
<evidence type="ECO:0000256" key="6">
    <source>
        <dbReference type="ARBA" id="ARBA00023136"/>
    </source>
</evidence>
<evidence type="ECO:0000256" key="5">
    <source>
        <dbReference type="ARBA" id="ARBA00022989"/>
    </source>
</evidence>
<dbReference type="OrthoDB" id="6133115at2759"/>
<dbReference type="AlphaFoldDB" id="A0A9W8W8P1"/>
<dbReference type="InterPro" id="IPR020846">
    <property type="entry name" value="MFS_dom"/>
</dbReference>
<feature type="transmembrane region" description="Helical" evidence="7">
    <location>
        <begin position="272"/>
        <end position="293"/>
    </location>
</feature>
<dbReference type="GO" id="GO:0016020">
    <property type="term" value="C:membrane"/>
    <property type="evidence" value="ECO:0007669"/>
    <property type="project" value="UniProtKB-SubCell"/>
</dbReference>
<evidence type="ECO:0000256" key="1">
    <source>
        <dbReference type="ARBA" id="ARBA00004141"/>
    </source>
</evidence>
<evidence type="ECO:0000259" key="8">
    <source>
        <dbReference type="PROSITE" id="PS50850"/>
    </source>
</evidence>
<feature type="transmembrane region" description="Helical" evidence="7">
    <location>
        <begin position="393"/>
        <end position="411"/>
    </location>
</feature>
<keyword evidence="3" id="KW-0813">Transport</keyword>
<comment type="similarity">
    <text evidence="2">Belongs to the major facilitator superfamily. Sugar transporter (TC 2.A.1.1) family.</text>
</comment>
<keyword evidence="4 7" id="KW-0812">Transmembrane</keyword>
<dbReference type="PANTHER" id="PTHR48022">
    <property type="entry name" value="PLASTIDIC GLUCOSE TRANSPORTER 4"/>
    <property type="match status" value="1"/>
</dbReference>
<dbReference type="Proteomes" id="UP001140502">
    <property type="component" value="Unassembled WGS sequence"/>
</dbReference>
<evidence type="ECO:0000256" key="7">
    <source>
        <dbReference type="SAM" id="Phobius"/>
    </source>
</evidence>
<accession>A0A9W8W8P1</accession>
<keyword evidence="10" id="KW-1185">Reference proteome</keyword>
<dbReference type="PRINTS" id="PR00171">
    <property type="entry name" value="SUGRTRNSPORT"/>
</dbReference>
<dbReference type="InterPro" id="IPR050360">
    <property type="entry name" value="MFS_Sugar_Transporters"/>
</dbReference>
<dbReference type="Gene3D" id="1.20.1250.20">
    <property type="entry name" value="MFS general substrate transporter like domains"/>
    <property type="match status" value="1"/>
</dbReference>
<feature type="domain" description="Major facilitator superfamily (MFS) profile" evidence="8">
    <location>
        <begin position="1"/>
        <end position="446"/>
    </location>
</feature>
<comment type="subcellular location">
    <subcellularLocation>
        <location evidence="1">Membrane</location>
        <topology evidence="1">Multi-pass membrane protein</topology>
    </subcellularLocation>
</comment>
<feature type="transmembrane region" description="Helical" evidence="7">
    <location>
        <begin position="324"/>
        <end position="342"/>
    </location>
</feature>
<keyword evidence="6 7" id="KW-0472">Membrane</keyword>
<sequence>MAPQTDDIVVNFREVLNNTKSKWWLDPFFSFTPRTDDGSLFNGLQTIDQWQAYFDHPDPVTLGLMNSAGFLPGFIASFFGDRIAHFFGRRWSVWVGSAIVIAGAIVMSLSTNTGIFCAGRAIMGFGTSTALAVAPSLLQEIAHPRFRAQISCFYTSIYYFAAIISAGTCMGCMSIVGDNSWRIPCWVQIVGPALTLIMTATMPESPRWLVKHDKADKAKQILTKYHANGKDDDPLVEYEFREICEALKDEGVNNQTKYSDLIKGRGNIHRMAICLIVAVGTNWVGNGIVSYYLSPIMNSLGITSTMTQLQTLLGLQVWNRRRPLWLSSTGGMLVTFSIVMGLSAEYAKSSRKSIGAAAIPFLFLFYGSYDLAWTPLAYSYPVEIFPFSLRTKGQAIFIAVQTMAVSLNTWVNPIALDALSWKYYGMYIAILGVLLVVIWFLFPETKGLTIEEIAMVFDKDQASGIVRAAEESNKTTVESIHAEYRHDSNVKSC</sequence>
<feature type="transmembrane region" description="Helical" evidence="7">
    <location>
        <begin position="423"/>
        <end position="442"/>
    </location>
</feature>
<organism evidence="9 10">
    <name type="scientific">Fusarium piperis</name>
    <dbReference type="NCBI Taxonomy" id="1435070"/>
    <lineage>
        <taxon>Eukaryota</taxon>
        <taxon>Fungi</taxon>
        <taxon>Dikarya</taxon>
        <taxon>Ascomycota</taxon>
        <taxon>Pezizomycotina</taxon>
        <taxon>Sordariomycetes</taxon>
        <taxon>Hypocreomycetidae</taxon>
        <taxon>Hypocreales</taxon>
        <taxon>Nectriaceae</taxon>
        <taxon>Fusarium</taxon>
        <taxon>Fusarium solani species complex</taxon>
    </lineage>
</organism>
<dbReference type="PANTHER" id="PTHR48022:SF52">
    <property type="entry name" value="SUGAR TRANSPORTER, PUTATIVE-RELATED"/>
    <property type="match status" value="1"/>
</dbReference>
<protein>
    <recommendedName>
        <fullName evidence="8">Major facilitator superfamily (MFS) profile domain-containing protein</fullName>
    </recommendedName>
</protein>
<dbReference type="EMBL" id="JAPEUR010000194">
    <property type="protein sequence ID" value="KAJ4315825.1"/>
    <property type="molecule type" value="Genomic_DNA"/>
</dbReference>
<name>A0A9W8W8P1_9HYPO</name>
<evidence type="ECO:0000256" key="3">
    <source>
        <dbReference type="ARBA" id="ARBA00022448"/>
    </source>
</evidence>
<dbReference type="PROSITE" id="PS50850">
    <property type="entry name" value="MFS"/>
    <property type="match status" value="1"/>
</dbReference>